<evidence type="ECO:0000313" key="2">
    <source>
        <dbReference type="EMBL" id="SHM06731.1"/>
    </source>
</evidence>
<feature type="signal peptide" evidence="1">
    <location>
        <begin position="1"/>
        <end position="19"/>
    </location>
</feature>
<dbReference type="Gene3D" id="2.40.160.60">
    <property type="entry name" value="Outer membrane protein transport protein (OMPP1/FadL/TodX)"/>
    <property type="match status" value="1"/>
</dbReference>
<proteinExistence type="predicted"/>
<keyword evidence="3" id="KW-1185">Reference proteome</keyword>
<name>A0A1M7FRM5_9FLAO</name>
<dbReference type="OrthoDB" id="1491239at2"/>
<protein>
    <submittedName>
        <fullName evidence="2">Long-chain fatty acid transport protein</fullName>
    </submittedName>
</protein>
<organism evidence="2 3">
    <name type="scientific">Flavobacterium xinjiangense</name>
    <dbReference type="NCBI Taxonomy" id="178356"/>
    <lineage>
        <taxon>Bacteria</taxon>
        <taxon>Pseudomonadati</taxon>
        <taxon>Bacteroidota</taxon>
        <taxon>Flavobacteriia</taxon>
        <taxon>Flavobacteriales</taxon>
        <taxon>Flavobacteriaceae</taxon>
        <taxon>Flavobacterium</taxon>
    </lineage>
</organism>
<dbReference type="EMBL" id="FRCL01000002">
    <property type="protein sequence ID" value="SHM06731.1"/>
    <property type="molecule type" value="Genomic_DNA"/>
</dbReference>
<evidence type="ECO:0000256" key="1">
    <source>
        <dbReference type="SAM" id="SignalP"/>
    </source>
</evidence>
<evidence type="ECO:0000313" key="3">
    <source>
        <dbReference type="Proteomes" id="UP000184092"/>
    </source>
</evidence>
<dbReference type="RefSeq" id="WP_073205453.1">
    <property type="nucleotide sequence ID" value="NZ_FRCL01000002.1"/>
</dbReference>
<gene>
    <name evidence="2" type="ORF">SAMN05216269_102243</name>
</gene>
<dbReference type="STRING" id="178356.SAMN05216269_102243"/>
<keyword evidence="1" id="KW-0732">Signal</keyword>
<dbReference type="SUPFAM" id="SSF56935">
    <property type="entry name" value="Porins"/>
    <property type="match status" value="1"/>
</dbReference>
<feature type="chain" id="PRO_5013269098" evidence="1">
    <location>
        <begin position="20"/>
        <end position="416"/>
    </location>
</feature>
<sequence>MIKKIIISACLLLSLVSFAQEGTSSPYSFYGIGDIRFKGTLENRSMAGVAVEQDSIHINLENPASFSSLKLTTFSMGGTYGTKTLKSSKESASARRTTLDYLAVGLPLGKFGLGFGLIPYSSVGYKIEKLTSDVGGINKRLSGTGGLNKVFLGIGYKITPNFSIGADANYNFGKIETNSLEIINGVPLGTRELNSAELSGVNFNIGTMYQAKLSKKLSLYSSLNYTIEGALTSKNTRNISTVVYNSSFDLSVVDSYGDQKSQSEVEYPSKISFGLGIGEAKKWLLGGKIAYQKTSGQENSYNKADNVGYGRYGSVSLGGYYIPNYNSFSSYTKRIVYRAGLKYEKTGLMINSESINDMGLTLGFGLPITGYFSNVNLGLELGKKGTTNANLIQENYANFSVGFSLNDKWFEKRKFN</sequence>
<dbReference type="AlphaFoldDB" id="A0A1M7FRM5"/>
<accession>A0A1M7FRM5</accession>
<reference evidence="3" key="1">
    <citation type="submission" date="2016-11" db="EMBL/GenBank/DDBJ databases">
        <authorList>
            <person name="Varghese N."/>
            <person name="Submissions S."/>
        </authorList>
    </citation>
    <scope>NUCLEOTIDE SEQUENCE [LARGE SCALE GENOMIC DNA]</scope>
    <source>
        <strain evidence="3">CGMCC 1.2749</strain>
    </source>
</reference>
<dbReference type="Proteomes" id="UP000184092">
    <property type="component" value="Unassembled WGS sequence"/>
</dbReference>